<protein>
    <recommendedName>
        <fullName evidence="7">AlgX/AlgJ SGNH hydrolase-like domain-containing protein</fullName>
    </recommendedName>
</protein>
<dbReference type="Pfam" id="PF16822">
    <property type="entry name" value="ALGX"/>
    <property type="match status" value="1"/>
</dbReference>
<evidence type="ECO:0000313" key="8">
    <source>
        <dbReference type="EMBL" id="GLI39683.1"/>
    </source>
</evidence>
<keyword evidence="3" id="KW-0808">Transferase</keyword>
<dbReference type="GO" id="GO:0042597">
    <property type="term" value="C:periplasmic space"/>
    <property type="evidence" value="ECO:0007669"/>
    <property type="project" value="UniProtKB-SubCell"/>
</dbReference>
<proteinExistence type="predicted"/>
<dbReference type="SUPFAM" id="SSF52266">
    <property type="entry name" value="SGNH hydrolase"/>
    <property type="match status" value="1"/>
</dbReference>
<evidence type="ECO:0000256" key="1">
    <source>
        <dbReference type="ARBA" id="ARBA00004418"/>
    </source>
</evidence>
<name>A0A9W6G3L9_9BACT</name>
<dbReference type="InterPro" id="IPR031811">
    <property type="entry name" value="ALGX/ALGJ_SGNH-like"/>
</dbReference>
<dbReference type="GO" id="GO:0016740">
    <property type="term" value="F:transferase activity"/>
    <property type="evidence" value="ECO:0007669"/>
    <property type="project" value="UniProtKB-KW"/>
</dbReference>
<dbReference type="Proteomes" id="UP001144352">
    <property type="component" value="Unassembled WGS sequence"/>
</dbReference>
<evidence type="ECO:0000256" key="2">
    <source>
        <dbReference type="ARBA" id="ARBA00005182"/>
    </source>
</evidence>
<comment type="subcellular location">
    <subcellularLocation>
        <location evidence="1">Periplasm</location>
    </subcellularLocation>
</comment>
<dbReference type="RefSeq" id="WP_214184524.1">
    <property type="nucleotide sequence ID" value="NZ_BSDS01000002.1"/>
</dbReference>
<dbReference type="AlphaFoldDB" id="A0A9W6G3L9"/>
<evidence type="ECO:0000256" key="6">
    <source>
        <dbReference type="ARBA" id="ARBA00022841"/>
    </source>
</evidence>
<evidence type="ECO:0000259" key="7">
    <source>
        <dbReference type="Pfam" id="PF16822"/>
    </source>
</evidence>
<organism evidence="8 9">
    <name type="scientific">Geobacter hydrogenophilus</name>
    <dbReference type="NCBI Taxonomy" id="40983"/>
    <lineage>
        <taxon>Bacteria</taxon>
        <taxon>Pseudomonadati</taxon>
        <taxon>Thermodesulfobacteriota</taxon>
        <taxon>Desulfuromonadia</taxon>
        <taxon>Geobacterales</taxon>
        <taxon>Geobacteraceae</taxon>
        <taxon>Geobacter</taxon>
    </lineage>
</organism>
<accession>A0A9W6G3L9</accession>
<comment type="caution">
    <text evidence="8">The sequence shown here is derived from an EMBL/GenBank/DDBJ whole genome shotgun (WGS) entry which is preliminary data.</text>
</comment>
<sequence length="345" mass="39724">MKYKRWCLIFLALVVLFICLNFLLWEVVTEDLLTSKHYAGGDLARMGYLARVKIPRENHVDLPRRHLEISDYAGQKIDVLTIGDSFSQGAGGGRNRYYQDYVASLSGVSVLNVGQYQGIDSITTVSIWCNNGYLDRLKPRYVLIEAAEKFSFGEFAQSIDFSKTLSEGQLDGYRAKGGAGQGPEVSFINTGNFKFILYNLLYPFSDHAFIGKVHTRSLKRNLFTTKEPSTLLFLKYKKFATVDQIEMLNRNLNMLSDKLAHKGIRLCFMPVVDKYNLYSEFIIDNPYPASDFFEELRKLPKRYIFVDTKKVLLDEVRRGEKDIFYADDTHWSWKASEAIFSKQLF</sequence>
<evidence type="ECO:0000256" key="4">
    <source>
        <dbReference type="ARBA" id="ARBA00022729"/>
    </source>
</evidence>
<dbReference type="GO" id="GO:0042121">
    <property type="term" value="P:alginic acid biosynthetic process"/>
    <property type="evidence" value="ECO:0007669"/>
    <property type="project" value="UniProtKB-KW"/>
</dbReference>
<gene>
    <name evidence="8" type="ORF">GHYDROH2_31840</name>
</gene>
<keyword evidence="9" id="KW-1185">Reference proteome</keyword>
<reference evidence="8" key="1">
    <citation type="submission" date="2022-12" db="EMBL/GenBank/DDBJ databases">
        <title>Reference genome sequencing for broad-spectrum identification of bacterial and archaeal isolates by mass spectrometry.</title>
        <authorList>
            <person name="Sekiguchi Y."/>
            <person name="Tourlousse D.M."/>
        </authorList>
    </citation>
    <scope>NUCLEOTIDE SEQUENCE</scope>
    <source>
        <strain evidence="8">H2</strain>
    </source>
</reference>
<evidence type="ECO:0000313" key="9">
    <source>
        <dbReference type="Proteomes" id="UP001144352"/>
    </source>
</evidence>
<feature type="domain" description="AlgX/AlgJ SGNH hydrolase-like" evidence="7">
    <location>
        <begin position="243"/>
        <end position="337"/>
    </location>
</feature>
<evidence type="ECO:0000256" key="5">
    <source>
        <dbReference type="ARBA" id="ARBA00022764"/>
    </source>
</evidence>
<keyword evidence="4" id="KW-0732">Signal</keyword>
<comment type="pathway">
    <text evidence="2">Glycan biosynthesis; alginate biosynthesis.</text>
</comment>
<keyword evidence="6" id="KW-0016">Alginate biosynthesis</keyword>
<evidence type="ECO:0000256" key="3">
    <source>
        <dbReference type="ARBA" id="ARBA00022679"/>
    </source>
</evidence>
<dbReference type="EMBL" id="BSDS01000002">
    <property type="protein sequence ID" value="GLI39683.1"/>
    <property type="molecule type" value="Genomic_DNA"/>
</dbReference>
<keyword evidence="5" id="KW-0574">Periplasm</keyword>